<keyword evidence="6" id="KW-0732">Signal</keyword>
<dbReference type="KEGG" id="nwr:E3U44_17845"/>
<feature type="chain" id="PRO_5020804919" evidence="6">
    <location>
        <begin position="25"/>
        <end position="189"/>
    </location>
</feature>
<dbReference type="PROSITE" id="PS51007">
    <property type="entry name" value="CYTC"/>
    <property type="match status" value="1"/>
</dbReference>
<evidence type="ECO:0000256" key="6">
    <source>
        <dbReference type="SAM" id="SignalP"/>
    </source>
</evidence>
<dbReference type="GO" id="GO:0020037">
    <property type="term" value="F:heme binding"/>
    <property type="evidence" value="ECO:0007669"/>
    <property type="project" value="InterPro"/>
</dbReference>
<feature type="signal peptide" evidence="6">
    <location>
        <begin position="1"/>
        <end position="24"/>
    </location>
</feature>
<proteinExistence type="predicted"/>
<keyword evidence="2 4" id="KW-0479">Metal-binding</keyword>
<dbReference type="SUPFAM" id="SSF46626">
    <property type="entry name" value="Cytochrome c"/>
    <property type="match status" value="1"/>
</dbReference>
<dbReference type="GO" id="GO:0009055">
    <property type="term" value="F:electron transfer activity"/>
    <property type="evidence" value="ECO:0007669"/>
    <property type="project" value="InterPro"/>
</dbReference>
<accession>A0A4P7C586</accession>
<dbReference type="GO" id="GO:0046872">
    <property type="term" value="F:metal ion binding"/>
    <property type="evidence" value="ECO:0007669"/>
    <property type="project" value="UniProtKB-KW"/>
</dbReference>
<feature type="region of interest" description="Disordered" evidence="5">
    <location>
        <begin position="155"/>
        <end position="189"/>
    </location>
</feature>
<dbReference type="Proteomes" id="UP000294325">
    <property type="component" value="Chromosome"/>
</dbReference>
<keyword evidence="1 4" id="KW-0349">Heme</keyword>
<evidence type="ECO:0000313" key="9">
    <source>
        <dbReference type="Proteomes" id="UP000294325"/>
    </source>
</evidence>
<evidence type="ECO:0000259" key="7">
    <source>
        <dbReference type="PROSITE" id="PS51007"/>
    </source>
</evidence>
<organism evidence="8 9">
    <name type="scientific">Nitrosococcus wardiae</name>
    <dbReference type="NCBI Taxonomy" id="1814290"/>
    <lineage>
        <taxon>Bacteria</taxon>
        <taxon>Pseudomonadati</taxon>
        <taxon>Pseudomonadota</taxon>
        <taxon>Gammaproteobacteria</taxon>
        <taxon>Chromatiales</taxon>
        <taxon>Chromatiaceae</taxon>
        <taxon>Nitrosococcus</taxon>
    </lineage>
</organism>
<protein>
    <submittedName>
        <fullName evidence="8">Cytochrome c</fullName>
    </submittedName>
</protein>
<evidence type="ECO:0000313" key="8">
    <source>
        <dbReference type="EMBL" id="QBQ56156.1"/>
    </source>
</evidence>
<name>A0A4P7C586_9GAMM</name>
<evidence type="ECO:0000256" key="1">
    <source>
        <dbReference type="ARBA" id="ARBA00022617"/>
    </source>
</evidence>
<gene>
    <name evidence="8" type="ORF">E3U44_17845</name>
</gene>
<feature type="domain" description="Cytochrome c" evidence="7">
    <location>
        <begin position="60"/>
        <end position="150"/>
    </location>
</feature>
<evidence type="ECO:0000256" key="4">
    <source>
        <dbReference type="PROSITE-ProRule" id="PRU00433"/>
    </source>
</evidence>
<dbReference type="OrthoDB" id="9797504at2"/>
<dbReference type="RefSeq" id="WP_134359408.1">
    <property type="nucleotide sequence ID" value="NZ_CP038033.1"/>
</dbReference>
<evidence type="ECO:0000256" key="2">
    <source>
        <dbReference type="ARBA" id="ARBA00022723"/>
    </source>
</evidence>
<evidence type="ECO:0000256" key="3">
    <source>
        <dbReference type="ARBA" id="ARBA00023004"/>
    </source>
</evidence>
<evidence type="ECO:0000256" key="5">
    <source>
        <dbReference type="SAM" id="MobiDB-lite"/>
    </source>
</evidence>
<dbReference type="Pfam" id="PF00034">
    <property type="entry name" value="Cytochrom_C"/>
    <property type="match status" value="1"/>
</dbReference>
<sequence>MLKSKHLLLISTVIASSTALPLFAEQQHQHAAHRNLLGNLPADKVEEIRALENPLPKSPDAIAKGKKIYEGKGGCANCHGQTGAGDGPMAAELDPPPRNFQAHPTWLHHSEGEIFWAIKHGIPGSTMPSFDGILTDKEIWALLSFLPTLTATSEKGMKAEDHHQHEHDHGHSETNASEKDHGHKQEHGH</sequence>
<keyword evidence="3 4" id="KW-0408">Iron</keyword>
<dbReference type="EMBL" id="CP038033">
    <property type="protein sequence ID" value="QBQ56156.1"/>
    <property type="molecule type" value="Genomic_DNA"/>
</dbReference>
<keyword evidence="9" id="KW-1185">Reference proteome</keyword>
<dbReference type="InterPro" id="IPR009056">
    <property type="entry name" value="Cyt_c-like_dom"/>
</dbReference>
<reference evidence="8 9" key="1">
    <citation type="submission" date="2019-03" db="EMBL/GenBank/DDBJ databases">
        <title>The genome sequence of Nitrosococcus wardiae strain D1FHST reveals the archetypal metabolic capacity of ammonia-oxidizing Gammaproteobacteria.</title>
        <authorList>
            <person name="Wang L."/>
            <person name="Lim C.K."/>
            <person name="Hanson T.E."/>
            <person name="Dang H."/>
            <person name="Klotz M.G."/>
        </authorList>
    </citation>
    <scope>NUCLEOTIDE SEQUENCE [LARGE SCALE GENOMIC DNA]</scope>
    <source>
        <strain evidence="8 9">D1FHS</strain>
    </source>
</reference>
<dbReference type="InterPro" id="IPR036909">
    <property type="entry name" value="Cyt_c-like_dom_sf"/>
</dbReference>
<dbReference type="AlphaFoldDB" id="A0A4P7C586"/>
<dbReference type="Gene3D" id="1.10.760.10">
    <property type="entry name" value="Cytochrome c-like domain"/>
    <property type="match status" value="1"/>
</dbReference>